<dbReference type="Proteomes" id="UP001316803">
    <property type="component" value="Unassembled WGS sequence"/>
</dbReference>
<proteinExistence type="predicted"/>
<keyword evidence="2" id="KW-1185">Reference proteome</keyword>
<protein>
    <submittedName>
        <fullName evidence="1">Uncharacterized protein</fullName>
    </submittedName>
</protein>
<dbReference type="EMBL" id="JAKLMC020000008">
    <property type="protein sequence ID" value="KAK5954531.1"/>
    <property type="molecule type" value="Genomic_DNA"/>
</dbReference>
<sequence length="274" mass="31591">MCSEGAQILYNENIVGIDYEVNEWDIGTCHILGTRFEIPHIDDIQDVPVQECTLVNIAIPVIWTAHATTTTGAALGTEVYNVVNRFAHVRLCLQHLDKDHILVACRILRDLLRDKHVTLALVNDGGNIHWQDLYACRYLRCGTFMFELSKQFQVDDDGISSLEALIASTEPVTDTFSVYRRWWIEVFNQTQLIGGRRFKYEHASLVRAVSSAGRAYNVKRLTEAIEEVTKQLLNWNKEWATWRVRQIHTWEKENETKIMTAAMRYTTACDEQID</sequence>
<name>A0AAN8I8F6_9EURO</name>
<evidence type="ECO:0000313" key="1">
    <source>
        <dbReference type="EMBL" id="KAK5954531.1"/>
    </source>
</evidence>
<evidence type="ECO:0000313" key="2">
    <source>
        <dbReference type="Proteomes" id="UP001316803"/>
    </source>
</evidence>
<dbReference type="AlphaFoldDB" id="A0AAN8I8F6"/>
<organism evidence="1 2">
    <name type="scientific">Knufia fluminis</name>
    <dbReference type="NCBI Taxonomy" id="191047"/>
    <lineage>
        <taxon>Eukaryota</taxon>
        <taxon>Fungi</taxon>
        <taxon>Dikarya</taxon>
        <taxon>Ascomycota</taxon>
        <taxon>Pezizomycotina</taxon>
        <taxon>Eurotiomycetes</taxon>
        <taxon>Chaetothyriomycetidae</taxon>
        <taxon>Chaetothyriales</taxon>
        <taxon>Trichomeriaceae</taxon>
        <taxon>Knufia</taxon>
    </lineage>
</organism>
<comment type="caution">
    <text evidence="1">The sequence shown here is derived from an EMBL/GenBank/DDBJ whole genome shotgun (WGS) entry which is preliminary data.</text>
</comment>
<accession>A0AAN8I8F6</accession>
<gene>
    <name evidence="1" type="ORF">OHC33_004253</name>
</gene>
<reference evidence="1 2" key="1">
    <citation type="submission" date="2022-12" db="EMBL/GenBank/DDBJ databases">
        <title>Genomic features and morphological characterization of a novel Knufia sp. strain isolated from spacecraft assembly facility.</title>
        <authorList>
            <person name="Teixeira M."/>
            <person name="Chander A.M."/>
            <person name="Stajich J.E."/>
            <person name="Venkateswaran K."/>
        </authorList>
    </citation>
    <scope>NUCLEOTIDE SEQUENCE [LARGE SCALE GENOMIC DNA]</scope>
    <source>
        <strain evidence="1 2">FJI-L2-BK-P2</strain>
    </source>
</reference>